<reference evidence="2 3" key="1">
    <citation type="submission" date="2024-04" db="EMBL/GenBank/DDBJ databases">
        <title>Novel species of the genus Ideonella isolated from streams.</title>
        <authorList>
            <person name="Lu H."/>
        </authorList>
    </citation>
    <scope>NUCLEOTIDE SEQUENCE [LARGE SCALE GENOMIC DNA]</scope>
    <source>
        <strain evidence="2 3">DXS29W</strain>
    </source>
</reference>
<evidence type="ECO:0000313" key="3">
    <source>
        <dbReference type="Proteomes" id="UP001371218"/>
    </source>
</evidence>
<dbReference type="InterPro" id="IPR003557">
    <property type="entry name" value="Cyt_c_biogenesis_CcmC"/>
</dbReference>
<name>A0ABU9BQV9_9BURK</name>
<dbReference type="RefSeq" id="WP_341425639.1">
    <property type="nucleotide sequence ID" value="NZ_JBBUTG010000005.1"/>
</dbReference>
<keyword evidence="1" id="KW-0472">Membrane</keyword>
<evidence type="ECO:0000256" key="1">
    <source>
        <dbReference type="SAM" id="Phobius"/>
    </source>
</evidence>
<accession>A0ABU9BQV9</accession>
<gene>
    <name evidence="2" type="ORF">AACH06_10580</name>
</gene>
<organism evidence="2 3">
    <name type="scientific">Ideonella lacteola</name>
    <dbReference type="NCBI Taxonomy" id="2984193"/>
    <lineage>
        <taxon>Bacteria</taxon>
        <taxon>Pseudomonadati</taxon>
        <taxon>Pseudomonadota</taxon>
        <taxon>Betaproteobacteria</taxon>
        <taxon>Burkholderiales</taxon>
        <taxon>Sphaerotilaceae</taxon>
        <taxon>Ideonella</taxon>
    </lineage>
</organism>
<dbReference type="EMBL" id="JBBUTG010000005">
    <property type="protein sequence ID" value="MEK8031262.1"/>
    <property type="molecule type" value="Genomic_DNA"/>
</dbReference>
<dbReference type="PRINTS" id="PR01386">
    <property type="entry name" value="CCMCBIOGNSIS"/>
</dbReference>
<evidence type="ECO:0008006" key="4">
    <source>
        <dbReference type="Google" id="ProtNLM"/>
    </source>
</evidence>
<comment type="caution">
    <text evidence="2">The sequence shown here is derived from an EMBL/GenBank/DDBJ whole genome shotgun (WGS) entry which is preliminary data.</text>
</comment>
<keyword evidence="3" id="KW-1185">Reference proteome</keyword>
<feature type="transmembrane region" description="Helical" evidence="1">
    <location>
        <begin position="33"/>
        <end position="52"/>
    </location>
</feature>
<evidence type="ECO:0000313" key="2">
    <source>
        <dbReference type="EMBL" id="MEK8031262.1"/>
    </source>
</evidence>
<feature type="transmembrane region" description="Helical" evidence="1">
    <location>
        <begin position="99"/>
        <end position="123"/>
    </location>
</feature>
<keyword evidence="1" id="KW-0812">Transmembrane</keyword>
<protein>
    <recommendedName>
        <fullName evidence="4">ABC transporter permease</fullName>
    </recommendedName>
</protein>
<feature type="transmembrane region" description="Helical" evidence="1">
    <location>
        <begin position="143"/>
        <end position="161"/>
    </location>
</feature>
<feature type="transmembrane region" description="Helical" evidence="1">
    <location>
        <begin position="72"/>
        <end position="92"/>
    </location>
</feature>
<sequence length="179" mass="18752">MDLLHPGGTEAALRRWARFADPWRFYELAWRPVPVLLVMALVLAATGLRAMGGPAQAEGHDAERLLALHLPLAWLALALALAMLGAAVAGRLSRAALPLLLLEALAPTGALAALLALATGALWQQASGGAQPPWDVPVPAAAWPWAGAFAAQALAAVLLRVRLVIVELARRDLALGRPS</sequence>
<dbReference type="Proteomes" id="UP001371218">
    <property type="component" value="Unassembled WGS sequence"/>
</dbReference>
<proteinExistence type="predicted"/>
<keyword evidence="1" id="KW-1133">Transmembrane helix</keyword>